<reference evidence="8" key="2">
    <citation type="submission" date="2019-10" db="EMBL/GenBank/DDBJ databases">
        <title>Conservation and host-specific expression of non-tandemly repeated heterogenous ribosome RNA gene in arbuscular mycorrhizal fungi.</title>
        <authorList>
            <person name="Maeda T."/>
            <person name="Kobayashi Y."/>
            <person name="Nakagawa T."/>
            <person name="Ezawa T."/>
            <person name="Yamaguchi K."/>
            <person name="Bino T."/>
            <person name="Nishimoto Y."/>
            <person name="Shigenobu S."/>
            <person name="Kawaguchi M."/>
        </authorList>
    </citation>
    <scope>NUCLEOTIDE SEQUENCE</scope>
    <source>
        <strain evidence="8">HR1</strain>
    </source>
</reference>
<dbReference type="PANTHER" id="PTHR31242:SF2">
    <property type="entry name" value="ACETOLACTATE SYNTHASE SMALL SUBUNIT, MITOCHONDRIAL"/>
    <property type="match status" value="1"/>
</dbReference>
<evidence type="ECO:0000256" key="4">
    <source>
        <dbReference type="ARBA" id="ARBA00022605"/>
    </source>
</evidence>
<keyword evidence="5" id="KW-0100">Branched-chain amino acid biosynthesis</keyword>
<keyword evidence="4" id="KW-0028">Amino-acid biosynthesis</keyword>
<comment type="similarity">
    <text evidence="3">Belongs to the acetolactate synthase small subunit family.</text>
</comment>
<organism evidence="7 9">
    <name type="scientific">Rhizophagus clarus</name>
    <dbReference type="NCBI Taxonomy" id="94130"/>
    <lineage>
        <taxon>Eukaryota</taxon>
        <taxon>Fungi</taxon>
        <taxon>Fungi incertae sedis</taxon>
        <taxon>Mucoromycota</taxon>
        <taxon>Glomeromycotina</taxon>
        <taxon>Glomeromycetes</taxon>
        <taxon>Glomerales</taxon>
        <taxon>Glomeraceae</taxon>
        <taxon>Rhizophagus</taxon>
    </lineage>
</organism>
<proteinExistence type="inferred from homology"/>
<dbReference type="InterPro" id="IPR053050">
    <property type="entry name" value="ALS_regulatory_subunit"/>
</dbReference>
<dbReference type="EMBL" id="BLAL01000162">
    <property type="protein sequence ID" value="GES86808.1"/>
    <property type="molecule type" value="Genomic_DNA"/>
</dbReference>
<dbReference type="SUPFAM" id="SSF55021">
    <property type="entry name" value="ACT-like"/>
    <property type="match status" value="2"/>
</dbReference>
<evidence type="ECO:0000256" key="2">
    <source>
        <dbReference type="ARBA" id="ARBA00005025"/>
    </source>
</evidence>
<dbReference type="GO" id="GO:0042645">
    <property type="term" value="C:mitochondrial nucleoid"/>
    <property type="evidence" value="ECO:0007669"/>
    <property type="project" value="TreeGrafter"/>
</dbReference>
<dbReference type="PROSITE" id="PS51671">
    <property type="entry name" value="ACT"/>
    <property type="match status" value="1"/>
</dbReference>
<dbReference type="STRING" id="94130.A0A2Z6SE69"/>
<name>A0A2Z6SE69_9GLOM</name>
<dbReference type="AlphaFoldDB" id="A0A2Z6SE69"/>
<dbReference type="InterPro" id="IPR039557">
    <property type="entry name" value="AHAS_ACT"/>
</dbReference>
<dbReference type="Proteomes" id="UP000615446">
    <property type="component" value="Unassembled WGS sequence"/>
</dbReference>
<dbReference type="Pfam" id="PF22629">
    <property type="entry name" value="ACT_AHAS_ss"/>
    <property type="match status" value="1"/>
</dbReference>
<evidence type="ECO:0000259" key="6">
    <source>
        <dbReference type="PROSITE" id="PS51671"/>
    </source>
</evidence>
<gene>
    <name evidence="8" type="ORF">RCL2_001385000</name>
    <name evidence="7" type="ORF">RclHR1_09270010</name>
</gene>
<dbReference type="PANTHER" id="PTHR31242">
    <property type="entry name" value="ACETOLACTATE SYNTHASE SMALL SUBUNIT, MITOCHONDRIAL"/>
    <property type="match status" value="1"/>
</dbReference>
<dbReference type="FunFam" id="3.30.70.260:FF:000001">
    <property type="entry name" value="Acetolactate synthase, small subunit"/>
    <property type="match status" value="1"/>
</dbReference>
<evidence type="ECO:0000256" key="5">
    <source>
        <dbReference type="ARBA" id="ARBA00023304"/>
    </source>
</evidence>
<evidence type="ECO:0000313" key="7">
    <source>
        <dbReference type="EMBL" id="GBC10005.1"/>
    </source>
</evidence>
<dbReference type="UniPathway" id="UPA00049">
    <property type="reaction ID" value="UER00059"/>
</dbReference>
<dbReference type="InterPro" id="IPR002912">
    <property type="entry name" value="ACT_dom"/>
</dbReference>
<dbReference type="InterPro" id="IPR019455">
    <property type="entry name" value="Acetolactate_synth_ssu_C"/>
</dbReference>
<dbReference type="UniPathway" id="UPA00047">
    <property type="reaction ID" value="UER00055"/>
</dbReference>
<dbReference type="Gene3D" id="3.30.70.260">
    <property type="match status" value="1"/>
</dbReference>
<dbReference type="GO" id="GO:0005948">
    <property type="term" value="C:acetolactate synthase complex"/>
    <property type="evidence" value="ECO:0007669"/>
    <property type="project" value="TreeGrafter"/>
</dbReference>
<dbReference type="EMBL" id="BEXD01004345">
    <property type="protein sequence ID" value="GBC10005.1"/>
    <property type="molecule type" value="Genomic_DNA"/>
</dbReference>
<dbReference type="InterPro" id="IPR027271">
    <property type="entry name" value="Acetolactate_synth/TF_NikR_C"/>
</dbReference>
<evidence type="ECO:0000313" key="8">
    <source>
        <dbReference type="EMBL" id="GES86808.1"/>
    </source>
</evidence>
<dbReference type="OrthoDB" id="2013116at2759"/>
<dbReference type="GO" id="GO:1990610">
    <property type="term" value="F:acetolactate synthase regulator activity"/>
    <property type="evidence" value="ECO:0007669"/>
    <property type="project" value="InterPro"/>
</dbReference>
<sequence>MYSGLTRRIISWGRKLDLPSSRTITTKNHLKVDARTIDRLNSSQSVLPITVLNRYQSTLSSTSAIEYKLTHPRRKPPPLPKIDIPAPSAEEAVTNILYNTPAPSPSPQKRHIFNCLVQNEPGVLSRVSGILAARGFNIDSLVVASTEAADLSRMTIVLRGHDDVIEQARRQLEDLVPVWAVLDYTNTMVVERELLLVKVSILGPEHLHEQLKAIKYEEYNNEFMPEADLRTEIHDTDSIFMDNQTKHTPSSVLRQKFSHLRALTDLAKLFGAHVVDVASDSIVMELTAKSTRLDAFIKLVKPFGILEAARSGTMALPRTPLLGYEEKITEEDNEDNLIDASMLPPG</sequence>
<evidence type="ECO:0000256" key="3">
    <source>
        <dbReference type="ARBA" id="ARBA00006341"/>
    </source>
</evidence>
<feature type="domain" description="ACT" evidence="6">
    <location>
        <begin position="112"/>
        <end position="186"/>
    </location>
</feature>
<dbReference type="Proteomes" id="UP000247702">
    <property type="component" value="Unassembled WGS sequence"/>
</dbReference>
<comment type="pathway">
    <text evidence="2">Amino-acid biosynthesis; L-valine biosynthesis; L-valine from pyruvate: step 1/4.</text>
</comment>
<dbReference type="InterPro" id="IPR054480">
    <property type="entry name" value="AHAS_small-like_ACT"/>
</dbReference>
<evidence type="ECO:0000313" key="9">
    <source>
        <dbReference type="Proteomes" id="UP000247702"/>
    </source>
</evidence>
<keyword evidence="9" id="KW-1185">Reference proteome</keyword>
<accession>A0A2Z6SE69</accession>
<dbReference type="CDD" id="cd04878">
    <property type="entry name" value="ACT_AHAS"/>
    <property type="match status" value="1"/>
</dbReference>
<dbReference type="Gene3D" id="3.30.70.1150">
    <property type="entry name" value="ACT-like. Chain A, domain 2"/>
    <property type="match status" value="1"/>
</dbReference>
<protein>
    <submittedName>
        <fullName evidence="8">Acetolactate synthase</fullName>
    </submittedName>
</protein>
<dbReference type="InterPro" id="IPR004789">
    <property type="entry name" value="Acetalactate_synth_ssu"/>
</dbReference>
<comment type="pathway">
    <text evidence="1">Amino-acid biosynthesis; L-isoleucine biosynthesis; L-isoleucine from 2-oxobutanoate: step 1/4.</text>
</comment>
<dbReference type="NCBIfam" id="TIGR00119">
    <property type="entry name" value="acolac_sm"/>
    <property type="match status" value="1"/>
</dbReference>
<evidence type="ECO:0000256" key="1">
    <source>
        <dbReference type="ARBA" id="ARBA00004974"/>
    </source>
</evidence>
<dbReference type="GO" id="GO:0009099">
    <property type="term" value="P:L-valine biosynthetic process"/>
    <property type="evidence" value="ECO:0007669"/>
    <property type="project" value="UniProtKB-UniPathway"/>
</dbReference>
<dbReference type="GO" id="GO:0009097">
    <property type="term" value="P:isoleucine biosynthetic process"/>
    <property type="evidence" value="ECO:0007669"/>
    <property type="project" value="UniProtKB-UniPathway"/>
</dbReference>
<dbReference type="Pfam" id="PF10369">
    <property type="entry name" value="ALS_ss_C"/>
    <property type="match status" value="1"/>
</dbReference>
<comment type="caution">
    <text evidence="7">The sequence shown here is derived from an EMBL/GenBank/DDBJ whole genome shotgun (WGS) entry which is preliminary data.</text>
</comment>
<reference evidence="7 9" key="1">
    <citation type="submission" date="2017-11" db="EMBL/GenBank/DDBJ databases">
        <title>The genome of Rhizophagus clarus HR1 reveals common genetic basis of auxotrophy among arbuscular mycorrhizal fungi.</title>
        <authorList>
            <person name="Kobayashi Y."/>
        </authorList>
    </citation>
    <scope>NUCLEOTIDE SEQUENCE [LARGE SCALE GENOMIC DNA]</scope>
    <source>
        <strain evidence="7 9">HR1</strain>
    </source>
</reference>
<dbReference type="InterPro" id="IPR045865">
    <property type="entry name" value="ACT-like_dom_sf"/>
</dbReference>